<evidence type="ECO:0000256" key="4">
    <source>
        <dbReference type="ARBA" id="ARBA00023136"/>
    </source>
</evidence>
<sequence>MKTTYSILTVILSMMIFAGCQSLTEDPKGTLTPVTYFKTQSDLDASVAAMYIRLARDGGWGFTSKETSYFGSDDYTTDPGLNKQDQRDFDKLAGGSTNQSMVAEWQGPWETIYQANNVIENYSKVSSTEELKNASAGQAYFLRGLCYYYLVRTFGPVPVILGSIDVNDRPPRDEVSKVYEAVVSDLQMAKTLLGTKLEQGKPNRYAASSLLADVYLTMAGWPLNKVENYALAASEAKSVIDANVYNLNTPYDKVFTTNNSTESIFALQYNIGGGLPNRRFGSSNVPLDEVAVDGSSGWDDVYPEITFFENAPKCTRTDLTFYTTLKLRQPDKTTFKLVPWSSAETHAQHPYYKKFRAGLNGDGVKETDSQLLSIQPSTNKATDIIRYPLVLLCYAEASAMASAPTADSYAAINLVRKRAGLPDLTPGLSQTAFRDAVVYERAYEFAGEFGVRWFDIVRLQMLPQIIAARNPVENPIPTGTNISQKYIAPIPYTEMVRNPEWQQNAGY</sequence>
<feature type="domain" description="RagB/SusD" evidence="7">
    <location>
        <begin position="377"/>
        <end position="507"/>
    </location>
</feature>
<keyword evidence="3 6" id="KW-0732">Signal</keyword>
<evidence type="ECO:0000256" key="5">
    <source>
        <dbReference type="ARBA" id="ARBA00023237"/>
    </source>
</evidence>
<comment type="caution">
    <text evidence="9">The sequence shown here is derived from an EMBL/GenBank/DDBJ whole genome shotgun (WGS) entry which is preliminary data.</text>
</comment>
<reference evidence="10" key="1">
    <citation type="submission" date="2023-07" db="EMBL/GenBank/DDBJ databases">
        <title>Dyadobacter sp. nov 'subterranea' isolated from contaminted grondwater.</title>
        <authorList>
            <person name="Szabo I."/>
            <person name="Al-Omari J."/>
            <person name="Szerdahelyi S.G."/>
            <person name="Rado J."/>
        </authorList>
    </citation>
    <scope>NUCLEOTIDE SEQUENCE [LARGE SCALE GENOMIC DNA]</scope>
    <source>
        <strain evidence="10">UP-52</strain>
    </source>
</reference>
<dbReference type="EMBL" id="JACYGY010000001">
    <property type="protein sequence ID" value="MBE9464739.1"/>
    <property type="molecule type" value="Genomic_DNA"/>
</dbReference>
<evidence type="ECO:0000256" key="6">
    <source>
        <dbReference type="SAM" id="SignalP"/>
    </source>
</evidence>
<comment type="subcellular location">
    <subcellularLocation>
        <location evidence="1">Cell outer membrane</location>
    </subcellularLocation>
</comment>
<gene>
    <name evidence="9" type="ORF">IEE83_22880</name>
</gene>
<feature type="domain" description="SusD-like N-terminal" evidence="8">
    <location>
        <begin position="96"/>
        <end position="216"/>
    </location>
</feature>
<dbReference type="CDD" id="cd08977">
    <property type="entry name" value="SusD"/>
    <property type="match status" value="1"/>
</dbReference>
<keyword evidence="5" id="KW-0998">Cell outer membrane</keyword>
<accession>A0ABR9WI07</accession>
<dbReference type="PROSITE" id="PS51257">
    <property type="entry name" value="PROKAR_LIPOPROTEIN"/>
    <property type="match status" value="1"/>
</dbReference>
<evidence type="ECO:0000313" key="10">
    <source>
        <dbReference type="Proteomes" id="UP000634134"/>
    </source>
</evidence>
<dbReference type="RefSeq" id="WP_194122778.1">
    <property type="nucleotide sequence ID" value="NZ_JACYGY010000001.1"/>
</dbReference>
<dbReference type="InterPro" id="IPR033985">
    <property type="entry name" value="SusD-like_N"/>
</dbReference>
<dbReference type="Proteomes" id="UP000634134">
    <property type="component" value="Unassembled WGS sequence"/>
</dbReference>
<proteinExistence type="inferred from homology"/>
<dbReference type="Pfam" id="PF07980">
    <property type="entry name" value="SusD_RagB"/>
    <property type="match status" value="1"/>
</dbReference>
<dbReference type="Gene3D" id="1.25.40.390">
    <property type="match status" value="1"/>
</dbReference>
<keyword evidence="10" id="KW-1185">Reference proteome</keyword>
<dbReference type="SUPFAM" id="SSF48452">
    <property type="entry name" value="TPR-like"/>
    <property type="match status" value="1"/>
</dbReference>
<dbReference type="InterPro" id="IPR012944">
    <property type="entry name" value="SusD_RagB_dom"/>
</dbReference>
<comment type="similarity">
    <text evidence="2">Belongs to the SusD family.</text>
</comment>
<dbReference type="InterPro" id="IPR011990">
    <property type="entry name" value="TPR-like_helical_dom_sf"/>
</dbReference>
<protein>
    <submittedName>
        <fullName evidence="9">RagB/SusD family nutrient uptake outer membrane protein</fullName>
    </submittedName>
</protein>
<dbReference type="Pfam" id="PF14322">
    <property type="entry name" value="SusD-like_3"/>
    <property type="match status" value="1"/>
</dbReference>
<evidence type="ECO:0000259" key="8">
    <source>
        <dbReference type="Pfam" id="PF14322"/>
    </source>
</evidence>
<evidence type="ECO:0000259" key="7">
    <source>
        <dbReference type="Pfam" id="PF07980"/>
    </source>
</evidence>
<organism evidence="9 10">
    <name type="scientific">Dyadobacter subterraneus</name>
    <dbReference type="NCBI Taxonomy" id="2773304"/>
    <lineage>
        <taxon>Bacteria</taxon>
        <taxon>Pseudomonadati</taxon>
        <taxon>Bacteroidota</taxon>
        <taxon>Cytophagia</taxon>
        <taxon>Cytophagales</taxon>
        <taxon>Spirosomataceae</taxon>
        <taxon>Dyadobacter</taxon>
    </lineage>
</organism>
<evidence type="ECO:0000313" key="9">
    <source>
        <dbReference type="EMBL" id="MBE9464739.1"/>
    </source>
</evidence>
<keyword evidence="4" id="KW-0472">Membrane</keyword>
<name>A0ABR9WI07_9BACT</name>
<evidence type="ECO:0000256" key="1">
    <source>
        <dbReference type="ARBA" id="ARBA00004442"/>
    </source>
</evidence>
<evidence type="ECO:0000256" key="2">
    <source>
        <dbReference type="ARBA" id="ARBA00006275"/>
    </source>
</evidence>
<feature type="chain" id="PRO_5045086661" evidence="6">
    <location>
        <begin position="19"/>
        <end position="507"/>
    </location>
</feature>
<feature type="signal peptide" evidence="6">
    <location>
        <begin position="1"/>
        <end position="18"/>
    </location>
</feature>
<evidence type="ECO:0000256" key="3">
    <source>
        <dbReference type="ARBA" id="ARBA00022729"/>
    </source>
</evidence>